<feature type="repeat" description="RCC1" evidence="2">
    <location>
        <begin position="1007"/>
        <end position="1074"/>
    </location>
</feature>
<evidence type="ECO:0000256" key="2">
    <source>
        <dbReference type="PROSITE-ProRule" id="PRU00235"/>
    </source>
</evidence>
<dbReference type="InterPro" id="IPR000408">
    <property type="entry name" value="Reg_chr_condens"/>
</dbReference>
<dbReference type="KEGG" id="lgi:LOTGIDRAFT_236486"/>
<dbReference type="InterPro" id="IPR051210">
    <property type="entry name" value="Ub_ligase/GEF_domain"/>
</dbReference>
<keyword evidence="5" id="KW-1185">Reference proteome</keyword>
<feature type="repeat" description="RCC1" evidence="2">
    <location>
        <begin position="1075"/>
        <end position="1126"/>
    </location>
</feature>
<feature type="repeat" description="RCC1" evidence="2">
    <location>
        <begin position="850"/>
        <end position="903"/>
    </location>
</feature>
<evidence type="ECO:0000313" key="5">
    <source>
        <dbReference type="Proteomes" id="UP000030746"/>
    </source>
</evidence>
<feature type="repeat" description="RCC1" evidence="2">
    <location>
        <begin position="904"/>
        <end position="955"/>
    </location>
</feature>
<dbReference type="PRINTS" id="PR00633">
    <property type="entry name" value="RCCNDNSATION"/>
</dbReference>
<proteinExistence type="predicted"/>
<dbReference type="Pfam" id="PF00415">
    <property type="entry name" value="RCC1"/>
    <property type="match status" value="2"/>
</dbReference>
<organism evidence="4 5">
    <name type="scientific">Lottia gigantea</name>
    <name type="common">Giant owl limpet</name>
    <dbReference type="NCBI Taxonomy" id="225164"/>
    <lineage>
        <taxon>Eukaryota</taxon>
        <taxon>Metazoa</taxon>
        <taxon>Spiralia</taxon>
        <taxon>Lophotrochozoa</taxon>
        <taxon>Mollusca</taxon>
        <taxon>Gastropoda</taxon>
        <taxon>Patellogastropoda</taxon>
        <taxon>Lottioidea</taxon>
        <taxon>Lottiidae</taxon>
        <taxon>Lottia</taxon>
    </lineage>
</organism>
<sequence>MYELFDVAKLLSVRKEYRQTEPESETSPQKVCIKNYAWREEGEICMLALYCSNNYLLLRHKTANKSPEIKQIPWPAEKTIISMCFDPTVVWLLVITDTPDIYIIPALCLLEPKSRVNQLWATNDATQITLNKPTGMVTKVCWWHTLEDDQIAIYGTKAGEIVLIDLLRRRMVACTSIHGQVIDLDLIQDDQQMTTVLLITGNSGNQWKLLLESRSQQNWRPMNETSLLGSERRLPSITNIMMNSDELKGMFTPVKFTQFDRSVILYPQNAKGRHFVTAHCDKTSTFQVFDSHLEHSPFFIYKLPFGTYNVIFTDCLMFAISSIHGQRLLVLSNQKAEISSEDQQEFNKDAILQKFELPHGEKVLGTQKKSFPFYWHERAEAEDLDNKKDNSVSSLDSIRLSSHTVLDGCIVVTNSSVFECRPRVSPERLFLKLAVKNNDASVSESLGISIGLNLSNLFEIAADHLLVLNNTTQALCLYKLSKCSYVKRVSSLLKYKHYSTAMEVLQKVLGSSHIVLSTSDRKQLSNLALKCYIHEIYSCTDTPSQLIEPFRNFLLGSFTFDEKLALNLLAKFGFMELLLDFAKARGLVMEGLDLLQDYGRYDIPLVLLEDLISRGFHAHLLKAGEGSYLQCLSAEDLVKLLLVKPQLAIRNVAMLEPEVNSLSLESMLKLADVFDPSKPLMQGFLRRSNHHRQRTASLTSLTSYSGESIDLASENKEIDTNQLVEFFLRLVLLINIKRNKEERPVVNLQEILQNWNFDYIDVKESVSNEKKPKLALQTSLIGAGPEHGASIRNGDLYTWGLTRDGRLGHGDLVGKNSICLPSRVETLHMLQIKVTSVSCGGKHTIVLTQQGVYGWGSSVYGQIGVGTRHTYTRPMLLQTLLDIGESVIAVDCGQYHTLALTDAGCVYSWGWGVHGQLGLGDPEDQLIPKNIDYLNEFGVVKISAGYCHSLFLTAKGDVYSCGCAYFGQLGIGDNSKRTTPVKIIRLPEVIIAVSTRYFHSVAITANNRVYSWGCHPYSLRFSAHNMRRARQQGQPMLDPLESFLCPILIDTSFVNGKLSQVACGSFHTVALTTDGEVYVWGRNVDGQLGIGHKIEERIPVMLTKLNDKEFLSVRCGGEYTMAVDNDYQVWVWGRNEAGQLGLPLASDKPLSRRNLRKQGSSSAHAQVTPANLTSLPSHDAAGSTSGQQGLFASTDSTCSDLYISDYYGEDCELYQLPDLTLIGNSLYSSKTIPVVLKHLTSYCRSVNILRQAIDSGEWLTAADINILNHNYSQALFCHLKKLSNSSELSSEELSELSENVVEKYFDVIMDDKMKLDVQDKDLHFMCIEIIEFWSQQKLAVLKLEEIFLHHLSALSSSLSLILFSTKDSSNELNIKFSTKFNLKVLENLITVSPSHPNSMDQRLTQWRNSINLDPPEGDVEIPELQSVDKLIPYDRLWSDTIQNLQKHLGDRVAISISRSELDYLNQSDVPSSSDSNSAIFFTCGHHQPKKLFFEDVLKNFERELTSGSIKIPYSANLLTQYYKRQGLIPMSCPKCVLNAIWTIS</sequence>
<dbReference type="InterPro" id="IPR009091">
    <property type="entry name" value="RCC1/BLIP-II"/>
</dbReference>
<evidence type="ECO:0000313" key="4">
    <source>
        <dbReference type="EMBL" id="ESO83636.1"/>
    </source>
</evidence>
<evidence type="ECO:0000256" key="1">
    <source>
        <dbReference type="ARBA" id="ARBA00022737"/>
    </source>
</evidence>
<accession>V3ZRX2</accession>
<dbReference type="GeneID" id="20250168"/>
<dbReference type="Gene3D" id="2.130.10.30">
    <property type="entry name" value="Regulator of chromosome condensation 1/beta-lactamase-inhibitor protein II"/>
    <property type="match status" value="2"/>
</dbReference>
<dbReference type="SUPFAM" id="SSF50978">
    <property type="entry name" value="WD40 repeat-like"/>
    <property type="match status" value="1"/>
</dbReference>
<dbReference type="PANTHER" id="PTHR22870">
    <property type="entry name" value="REGULATOR OF CHROMOSOME CONDENSATION"/>
    <property type="match status" value="1"/>
</dbReference>
<feature type="repeat" description="RCC1" evidence="2">
    <location>
        <begin position="794"/>
        <end position="850"/>
    </location>
</feature>
<dbReference type="InterPro" id="IPR036322">
    <property type="entry name" value="WD40_repeat_dom_sf"/>
</dbReference>
<feature type="repeat" description="RCC1" evidence="2">
    <location>
        <begin position="956"/>
        <end position="1006"/>
    </location>
</feature>
<dbReference type="OMA" id="KFYLNMC"/>
<dbReference type="CTD" id="20250168"/>
<dbReference type="InterPro" id="IPR058923">
    <property type="entry name" value="RCC1-like_dom"/>
</dbReference>
<dbReference type="Pfam" id="PF25390">
    <property type="entry name" value="WD40_RLD"/>
    <property type="match status" value="1"/>
</dbReference>
<dbReference type="EMBL" id="KB203629">
    <property type="protein sequence ID" value="ESO83636.1"/>
    <property type="molecule type" value="Genomic_DNA"/>
</dbReference>
<dbReference type="STRING" id="225164.V3ZRX2"/>
<reference evidence="4 5" key="1">
    <citation type="journal article" date="2013" name="Nature">
        <title>Insights into bilaterian evolution from three spiralian genomes.</title>
        <authorList>
            <person name="Simakov O."/>
            <person name="Marletaz F."/>
            <person name="Cho S.J."/>
            <person name="Edsinger-Gonzales E."/>
            <person name="Havlak P."/>
            <person name="Hellsten U."/>
            <person name="Kuo D.H."/>
            <person name="Larsson T."/>
            <person name="Lv J."/>
            <person name="Arendt D."/>
            <person name="Savage R."/>
            <person name="Osoegawa K."/>
            <person name="de Jong P."/>
            <person name="Grimwood J."/>
            <person name="Chapman J.A."/>
            <person name="Shapiro H."/>
            <person name="Aerts A."/>
            <person name="Otillar R.P."/>
            <person name="Terry A.Y."/>
            <person name="Boore J.L."/>
            <person name="Grigoriev I.V."/>
            <person name="Lindberg D.R."/>
            <person name="Seaver E.C."/>
            <person name="Weisblat D.A."/>
            <person name="Putnam N.H."/>
            <person name="Rokhsar D.S."/>
        </authorList>
    </citation>
    <scope>NUCLEOTIDE SEQUENCE [LARGE SCALE GENOMIC DNA]</scope>
</reference>
<protein>
    <recommendedName>
        <fullName evidence="3">RCC1-like domain-containing protein</fullName>
    </recommendedName>
</protein>
<dbReference type="HOGENOM" id="CLU_246690_0_0_1"/>
<feature type="domain" description="RCC1-like" evidence="3">
    <location>
        <begin position="935"/>
        <end position="1179"/>
    </location>
</feature>
<dbReference type="RefSeq" id="XP_009065665.1">
    <property type="nucleotide sequence ID" value="XM_009067417.1"/>
</dbReference>
<dbReference type="SUPFAM" id="SSF50985">
    <property type="entry name" value="RCC1/BLIP-II"/>
    <property type="match status" value="2"/>
</dbReference>
<keyword evidence="1" id="KW-0677">Repeat</keyword>
<evidence type="ECO:0000259" key="3">
    <source>
        <dbReference type="Pfam" id="PF25390"/>
    </source>
</evidence>
<name>V3ZRX2_LOTGI</name>
<gene>
    <name evidence="4" type="ORF">LOTGIDRAFT_236486</name>
</gene>
<dbReference type="Proteomes" id="UP000030746">
    <property type="component" value="Unassembled WGS sequence"/>
</dbReference>
<dbReference type="OrthoDB" id="16281at2759"/>
<dbReference type="PROSITE" id="PS50012">
    <property type="entry name" value="RCC1_3"/>
    <property type="match status" value="6"/>
</dbReference>
<dbReference type="PANTHER" id="PTHR22870:SF445">
    <property type="match status" value="1"/>
</dbReference>
<dbReference type="PROSITE" id="PS00626">
    <property type="entry name" value="RCC1_2"/>
    <property type="match status" value="3"/>
</dbReference>